<dbReference type="RefSeq" id="WP_394327275.1">
    <property type="nucleotide sequence ID" value="NZ_FOYN01000002.1"/>
</dbReference>
<dbReference type="EMBL" id="FOYN01000002">
    <property type="protein sequence ID" value="SFR35627.1"/>
    <property type="molecule type" value="Genomic_DNA"/>
</dbReference>
<organism evidence="2 3">
    <name type="scientific">Halorubrum sodomense</name>
    <dbReference type="NCBI Taxonomy" id="35743"/>
    <lineage>
        <taxon>Archaea</taxon>
        <taxon>Methanobacteriati</taxon>
        <taxon>Methanobacteriota</taxon>
        <taxon>Stenosarchaea group</taxon>
        <taxon>Halobacteria</taxon>
        <taxon>Halobacteriales</taxon>
        <taxon>Haloferacaceae</taxon>
        <taxon>Halorubrum</taxon>
    </lineage>
</organism>
<dbReference type="STRING" id="35743.SAMN04487937_1458"/>
<proteinExistence type="predicted"/>
<feature type="transmembrane region" description="Helical" evidence="1">
    <location>
        <begin position="90"/>
        <end position="111"/>
    </location>
</feature>
<reference evidence="3" key="1">
    <citation type="submission" date="2016-10" db="EMBL/GenBank/DDBJ databases">
        <authorList>
            <person name="Varghese N."/>
            <person name="Submissions S."/>
        </authorList>
    </citation>
    <scope>NUCLEOTIDE SEQUENCE [LARGE SCALE GENOMIC DNA]</scope>
    <source>
        <strain evidence="3">RD 26</strain>
    </source>
</reference>
<dbReference type="AlphaFoldDB" id="A0A1I6G0P2"/>
<dbReference type="Proteomes" id="UP000198932">
    <property type="component" value="Unassembled WGS sequence"/>
</dbReference>
<keyword evidence="1" id="KW-1133">Transmembrane helix</keyword>
<keyword evidence="3" id="KW-1185">Reference proteome</keyword>
<accession>A0A1I6G0P2</accession>
<dbReference type="Pfam" id="PF26119">
    <property type="entry name" value="DUF8036"/>
    <property type="match status" value="1"/>
</dbReference>
<protein>
    <submittedName>
        <fullName evidence="2">Uncharacterized protein</fullName>
    </submittedName>
</protein>
<feature type="transmembrane region" description="Helical" evidence="1">
    <location>
        <begin position="123"/>
        <end position="143"/>
    </location>
</feature>
<dbReference type="InterPro" id="IPR058349">
    <property type="entry name" value="DUF8036"/>
</dbReference>
<evidence type="ECO:0000313" key="2">
    <source>
        <dbReference type="EMBL" id="SFR35627.1"/>
    </source>
</evidence>
<keyword evidence="1" id="KW-0812">Transmembrane</keyword>
<gene>
    <name evidence="2" type="ORF">SAMN04487937_1458</name>
</gene>
<feature type="transmembrane region" description="Helical" evidence="1">
    <location>
        <begin position="58"/>
        <end position="78"/>
    </location>
</feature>
<sequence length="144" mass="15017">MTATLGVTTAATTLDVATASLDVATTLDVATASLDVATASLDVATAGIATLGGATLGVARVAAALNILLLLVLVGIWGRNYLEIRSKHTLGSAVFALLLLAENALALFYYLNPPQMSTPALRAMMYLQILEFVGIAFLVYVTWD</sequence>
<evidence type="ECO:0000313" key="3">
    <source>
        <dbReference type="Proteomes" id="UP000198932"/>
    </source>
</evidence>
<evidence type="ECO:0000256" key="1">
    <source>
        <dbReference type="SAM" id="Phobius"/>
    </source>
</evidence>
<name>A0A1I6G0P2_HALSD</name>
<keyword evidence="1" id="KW-0472">Membrane</keyword>